<comment type="caution">
    <text evidence="2">The sequence shown here is derived from an EMBL/GenBank/DDBJ whole genome shotgun (WGS) entry which is preliminary data.</text>
</comment>
<accession>A0A1Q9F500</accession>
<feature type="region of interest" description="Disordered" evidence="1">
    <location>
        <begin position="958"/>
        <end position="985"/>
    </location>
</feature>
<feature type="region of interest" description="Disordered" evidence="1">
    <location>
        <begin position="280"/>
        <end position="307"/>
    </location>
</feature>
<dbReference type="EMBL" id="LSRX01000011">
    <property type="protein sequence ID" value="OLQ14722.1"/>
    <property type="molecule type" value="Genomic_DNA"/>
</dbReference>
<gene>
    <name evidence="2" type="ORF">AK812_SmicGene1043</name>
</gene>
<organism evidence="2 3">
    <name type="scientific">Symbiodinium microadriaticum</name>
    <name type="common">Dinoflagellate</name>
    <name type="synonym">Zooxanthella microadriatica</name>
    <dbReference type="NCBI Taxonomy" id="2951"/>
    <lineage>
        <taxon>Eukaryota</taxon>
        <taxon>Sar</taxon>
        <taxon>Alveolata</taxon>
        <taxon>Dinophyceae</taxon>
        <taxon>Suessiales</taxon>
        <taxon>Symbiodiniaceae</taxon>
        <taxon>Symbiodinium</taxon>
    </lineage>
</organism>
<keyword evidence="3" id="KW-1185">Reference proteome</keyword>
<dbReference type="OrthoDB" id="446315at2759"/>
<reference evidence="2 3" key="1">
    <citation type="submission" date="2016-02" db="EMBL/GenBank/DDBJ databases">
        <title>Genome analysis of coral dinoflagellate symbionts highlights evolutionary adaptations to a symbiotic lifestyle.</title>
        <authorList>
            <person name="Aranda M."/>
            <person name="Li Y."/>
            <person name="Liew Y.J."/>
            <person name="Baumgarten S."/>
            <person name="Simakov O."/>
            <person name="Wilson M."/>
            <person name="Piel J."/>
            <person name="Ashoor H."/>
            <person name="Bougouffa S."/>
            <person name="Bajic V.B."/>
            <person name="Ryu T."/>
            <person name="Ravasi T."/>
            <person name="Bayer T."/>
            <person name="Micklem G."/>
            <person name="Kim H."/>
            <person name="Bhak J."/>
            <person name="Lajeunesse T.C."/>
            <person name="Voolstra C.R."/>
        </authorList>
    </citation>
    <scope>NUCLEOTIDE SEQUENCE [LARGE SCALE GENOMIC DNA]</scope>
    <source>
        <strain evidence="2 3">CCMP2467</strain>
    </source>
</reference>
<feature type="compositionally biased region" description="Low complexity" evidence="1">
    <location>
        <begin position="284"/>
        <end position="304"/>
    </location>
</feature>
<name>A0A1Q9F500_SYMMI</name>
<dbReference type="SUPFAM" id="SSF54593">
    <property type="entry name" value="Glyoxalase/Bleomycin resistance protein/Dihydroxybiphenyl dioxygenase"/>
    <property type="match status" value="1"/>
</dbReference>
<proteinExistence type="predicted"/>
<dbReference type="AlphaFoldDB" id="A0A1Q9F500"/>
<evidence type="ECO:0000313" key="2">
    <source>
        <dbReference type="EMBL" id="OLQ14722.1"/>
    </source>
</evidence>
<evidence type="ECO:0000313" key="3">
    <source>
        <dbReference type="Proteomes" id="UP000186817"/>
    </source>
</evidence>
<protein>
    <submittedName>
        <fullName evidence="2">Uncharacterized protein</fullName>
    </submittedName>
</protein>
<feature type="region of interest" description="Disordered" evidence="1">
    <location>
        <begin position="616"/>
        <end position="643"/>
    </location>
</feature>
<feature type="compositionally biased region" description="Low complexity" evidence="1">
    <location>
        <begin position="620"/>
        <end position="640"/>
    </location>
</feature>
<evidence type="ECO:0000256" key="1">
    <source>
        <dbReference type="SAM" id="MobiDB-lite"/>
    </source>
</evidence>
<dbReference type="InterPro" id="IPR029068">
    <property type="entry name" value="Glyas_Bleomycin-R_OHBP_Dase"/>
</dbReference>
<sequence>MPKVAPDWYAGTRRLTEFPEAPDESLLLLGHLTIEVAEVEAAMRFFLEALDCKEGPEVDGAKVVVLGASQIRLVPASAGRTDLASVWPGQFYLWVEDSKKALAACASLTVLSEETFETSVLASVSALHFLEETFGANMLASVPDKLTATSFGMASHVLDGSQSGVLPDDTTANGLMRVVGHGGLILHSDEKMIERADIVVKMSNFADVDLQKVEMSIHKGNNSQMEPMVMMKRGSVLPASVVEEILTSAAAASAEAPNRALKRLTAEEFEKAMNRYSAMEEEASNLSQASASPSSNESESPCAAMLPNLSAGNSPNMCPTGNAPQTFIAVPMMMPLVTAMPVHQPQPMQPVQQAMGQMQPMQPMLQPIQPVQPMGPIMQPLRPAQPMQAMQAQPMPVMQAMQAQPMPAPAMMQLLSTDAPAPSPKSQNMPVDEVSEDISQTASTIADDNGDDDDDELESISELSTEWARAVSQGSSEFPVERTFIQFHTRVSGSSPAPRKLLQCLFRIEAFSIADHKVVQRIEVKSPATSRDIPIGSAAMCEGNNSQMEPMVMMKRGSVLPASVVEEILTSAAAASAEAPNRALKRRVRQRLHKKLGSMLTAEEFEKAMNRYSAMEEEASNLSQASASPSSNESESPCAAMLPNLSAGNSPNMCPTGNAPQTFIAVPMMMPLVTAMPVHQPQPMQPVQQAMGQMQPMQPMLQPIQPVQPMGPMQPMGPIMQPLRPAQPMQAMQAQPIPVMQAMQAQPMPAPAMMQLLSTDAPAPSPKSQNMPVDEVSEDISQTASTIADDNGDDDDDELESISELSTEWARAVSQGSSEFPVERTFIQFHTRVSGSSPAPRKLLQCLFRIEAFSIADHKVVQRIEVKSPATSRDIPIGSAAMCEGNNSQMEPMVMMKRGSVLPASVVEEILTSAAAASAEAPNRALKRRVRQRLHKKLGSMLTAEEFEKAMNRYSAMEEEASNLSQASASPSSNESESPCAAMLPNLSAGNSPNMCPTGNAPQTFIAVPMMMPLVTAMPVHQPQPMQPVQQAMGQMQPMQPMLQPIQPVQPMGPIMQPLRPAQPMQAMQAQPMPVMQAMQAQPMPAPAMMQLLSTDAPAPSPKSQNMPVDEVSEDISQIASTIADDNGDDDDDDLESISELSTEWARAVSQGSSEFPVERTFIQFHTRVSGSHRRSRSV</sequence>
<feature type="compositionally biased region" description="Low complexity" evidence="1">
    <location>
        <begin position="962"/>
        <end position="982"/>
    </location>
</feature>
<dbReference type="Proteomes" id="UP000186817">
    <property type="component" value="Unassembled WGS sequence"/>
</dbReference>